<sequence length="575" mass="66150">MKRFNLVSEPWIAVMEKESDEIREISLSELFINTGKYRCLSGEMEIQNFAVMRMILAVIHTVFSRFDVNGDPLSGISLDDRYVQTENVNEDDIEEYAEAAKGNWFKLYSMDFFPEIVNEYLEKQKDRFFLFSDKNPFYQVDPEEMKVLIKECNNDDSTSVMGKNLNRTISESEHVKAFFAPVIGEVIGKKTDNTSTKDLMSESEFARWLITYQEYAGTGDKASLVREVNGVKQSTASGWLYEIGGVYLKGKDLHETLVLNYIPVIPVEGFIGYIQRPCWEKSGIDNVRKICDEIFIDNYAELYTNWSRALSIKPDMDMDGPVSVSAIKLPGITKNSRSIEPMTVWKYHDSGKYKGVFRPARHKAEKSLWRSFGAVVLPSFSDGKEKHIRPRIFDQYELLSQASGERWTDIEGIGLIDNGQQASLTPVDEVYDSFQVNDLILTDQATDGWITRIADAVETTKAAISEYELYFRHIYEIRGLKDDICRKRAVDRAEEIYSQLDLEFKSWLASIEPGMSKDDKIGDWYSYLKKILTAEAEFVFENCSTRDMKGIKKNGRTMNITTEYNLFIRKLNKIL</sequence>
<dbReference type="EMBL" id="MJIE01000001">
    <property type="protein sequence ID" value="OLR56643.1"/>
    <property type="molecule type" value="Genomic_DNA"/>
</dbReference>
<reference evidence="1 2" key="1">
    <citation type="journal article" date="2016" name="Appl. Environ. Microbiol.">
        <title>Function and Phylogeny of Bacterial Butyryl Coenzyme A:Acetate Transferases and Their Diversity in the Proximal Colon of Swine.</title>
        <authorList>
            <person name="Trachsel J."/>
            <person name="Bayles D.O."/>
            <person name="Looft T."/>
            <person name="Levine U.Y."/>
            <person name="Allen H.K."/>
        </authorList>
    </citation>
    <scope>NUCLEOTIDE SEQUENCE [LARGE SCALE GENOMIC DNA]</scope>
    <source>
        <strain evidence="1 2">68-3-10</strain>
    </source>
</reference>
<keyword evidence="2" id="KW-1185">Reference proteome</keyword>
<dbReference type="RefSeq" id="WP_075714416.1">
    <property type="nucleotide sequence ID" value="NZ_MJIE01000001.1"/>
</dbReference>
<dbReference type="Pfam" id="PF09481">
    <property type="entry name" value="CRISPR_Cse1"/>
    <property type="match status" value="1"/>
</dbReference>
<evidence type="ECO:0000313" key="1">
    <source>
        <dbReference type="EMBL" id="OLR56643.1"/>
    </source>
</evidence>
<dbReference type="Proteomes" id="UP000187404">
    <property type="component" value="Unassembled WGS sequence"/>
</dbReference>
<dbReference type="OrthoDB" id="3187690at2"/>
<dbReference type="InterPro" id="IPR013381">
    <property type="entry name" value="CRISPR-assoc_prot_Cse1"/>
</dbReference>
<dbReference type="STRING" id="1261640.BHK98_11535"/>
<comment type="caution">
    <text evidence="1">The sequence shown here is derived from an EMBL/GenBank/DDBJ whole genome shotgun (WGS) entry which is preliminary data.</text>
</comment>
<proteinExistence type="predicted"/>
<evidence type="ECO:0008006" key="3">
    <source>
        <dbReference type="Google" id="ProtNLM"/>
    </source>
</evidence>
<evidence type="ECO:0000313" key="2">
    <source>
        <dbReference type="Proteomes" id="UP000187404"/>
    </source>
</evidence>
<dbReference type="AlphaFoldDB" id="A0A1Q9JKA9"/>
<protein>
    <recommendedName>
        <fullName evidence="3">Type I-E CRISPR-associated protein Cse1/CasA</fullName>
    </recommendedName>
</protein>
<gene>
    <name evidence="1" type="ORF">BHK98_11535</name>
</gene>
<accession>A0A1Q9JKA9</accession>
<name>A0A1Q9JKA9_9FIRM</name>
<organism evidence="1 2">
    <name type="scientific">Hornefia porci</name>
    <dbReference type="NCBI Taxonomy" id="2652292"/>
    <lineage>
        <taxon>Bacteria</taxon>
        <taxon>Bacillati</taxon>
        <taxon>Bacillota</taxon>
        <taxon>Clostridia</taxon>
        <taxon>Peptostreptococcales</taxon>
        <taxon>Anaerovoracaceae</taxon>
        <taxon>Hornefia</taxon>
    </lineage>
</organism>
<dbReference type="Gene3D" id="1.10.132.100">
    <property type="match status" value="1"/>
</dbReference>